<evidence type="ECO:0000256" key="6">
    <source>
        <dbReference type="ARBA" id="ARBA00012487"/>
    </source>
</evidence>
<dbReference type="Pfam" id="PF01148">
    <property type="entry name" value="CTP_transf_1"/>
    <property type="match status" value="1"/>
</dbReference>
<evidence type="ECO:0000256" key="19">
    <source>
        <dbReference type="ARBA" id="ARBA00031825"/>
    </source>
</evidence>
<organism evidence="25 26">
    <name type="scientific">Candidatus Mycoplasma haematobovis</name>
    <dbReference type="NCBI Taxonomy" id="432608"/>
    <lineage>
        <taxon>Bacteria</taxon>
        <taxon>Bacillati</taxon>
        <taxon>Mycoplasmatota</taxon>
        <taxon>Mollicutes</taxon>
        <taxon>Mycoplasmataceae</taxon>
        <taxon>Mycoplasma</taxon>
    </lineage>
</organism>
<protein>
    <recommendedName>
        <fullName evidence="7">Phosphatidate cytidylyltransferase</fullName>
        <ecNumber evidence="6">2.7.7.41</ecNumber>
    </recommendedName>
    <alternativeName>
        <fullName evidence="20">CDP-DAG synthase</fullName>
    </alternativeName>
    <alternativeName>
        <fullName evidence="22">CDP-DG synthase</fullName>
    </alternativeName>
    <alternativeName>
        <fullName evidence="18">CDP-diacylglycerol synthase</fullName>
    </alternativeName>
    <alternativeName>
        <fullName evidence="21">CDP-diglyceride pyrophosphorylase</fullName>
    </alternativeName>
    <alternativeName>
        <fullName evidence="23">CDP-diglyceride synthase</fullName>
    </alternativeName>
    <alternativeName>
        <fullName evidence="19">CTP:phosphatidate cytidylyltransferase</fullName>
    </alternativeName>
</protein>
<dbReference type="PANTHER" id="PTHR46382">
    <property type="entry name" value="PHOSPHATIDATE CYTIDYLYLTRANSFERASE"/>
    <property type="match status" value="1"/>
</dbReference>
<feature type="transmembrane region" description="Helical" evidence="24">
    <location>
        <begin position="60"/>
        <end position="78"/>
    </location>
</feature>
<evidence type="ECO:0000256" key="22">
    <source>
        <dbReference type="ARBA" id="ARBA00032743"/>
    </source>
</evidence>
<proteinExistence type="inferred from homology"/>
<name>A0A1A9QDU0_9MOLU</name>
<keyword evidence="8" id="KW-1003">Cell membrane</keyword>
<evidence type="ECO:0000256" key="18">
    <source>
        <dbReference type="ARBA" id="ARBA00029893"/>
    </source>
</evidence>
<evidence type="ECO:0000256" key="20">
    <source>
        <dbReference type="ARBA" id="ARBA00032253"/>
    </source>
</evidence>
<evidence type="ECO:0000256" key="7">
    <source>
        <dbReference type="ARBA" id="ARBA00019373"/>
    </source>
</evidence>
<evidence type="ECO:0000256" key="21">
    <source>
        <dbReference type="ARBA" id="ARBA00032396"/>
    </source>
</evidence>
<gene>
    <name evidence="25" type="ORF">A6V39_04750</name>
</gene>
<comment type="subcellular location">
    <subcellularLocation>
        <location evidence="2">Cell membrane</location>
        <topology evidence="2">Multi-pass membrane protein</topology>
    </subcellularLocation>
</comment>
<comment type="pathway">
    <text evidence="4">Lipid metabolism.</text>
</comment>
<comment type="similarity">
    <text evidence="5">Belongs to the CDS family.</text>
</comment>
<evidence type="ECO:0000256" key="12">
    <source>
        <dbReference type="ARBA" id="ARBA00022695"/>
    </source>
</evidence>
<feature type="transmembrane region" description="Helical" evidence="24">
    <location>
        <begin position="175"/>
        <end position="197"/>
    </location>
</feature>
<keyword evidence="13 24" id="KW-1133">Transmembrane helix</keyword>
<keyword evidence="9" id="KW-0444">Lipid biosynthesis</keyword>
<evidence type="ECO:0000256" key="24">
    <source>
        <dbReference type="SAM" id="Phobius"/>
    </source>
</evidence>
<comment type="caution">
    <text evidence="25">The sequence shown here is derived from an EMBL/GenBank/DDBJ whole genome shotgun (WGS) entry which is preliminary data.</text>
</comment>
<comment type="catalytic activity">
    <reaction evidence="1">
        <text>a 1,2-diacyl-sn-glycero-3-phosphate + CTP + H(+) = a CDP-1,2-diacyl-sn-glycerol + diphosphate</text>
        <dbReference type="Rhea" id="RHEA:16229"/>
        <dbReference type="ChEBI" id="CHEBI:15378"/>
        <dbReference type="ChEBI" id="CHEBI:33019"/>
        <dbReference type="ChEBI" id="CHEBI:37563"/>
        <dbReference type="ChEBI" id="CHEBI:58332"/>
        <dbReference type="ChEBI" id="CHEBI:58608"/>
        <dbReference type="EC" id="2.7.7.41"/>
    </reaction>
</comment>
<dbReference type="RefSeq" id="WP_187150585.1">
    <property type="nucleotide sequence ID" value="NZ_LWUJ01000013.1"/>
</dbReference>
<keyword evidence="12" id="KW-0548">Nucleotidyltransferase</keyword>
<evidence type="ECO:0000256" key="10">
    <source>
        <dbReference type="ARBA" id="ARBA00022679"/>
    </source>
</evidence>
<reference evidence="26" key="1">
    <citation type="submission" date="2016-04" db="EMBL/GenBank/DDBJ databases">
        <authorList>
            <person name="Quiroz-Castaneda R.E."/>
            <person name="Martinez-Ocampo F."/>
        </authorList>
    </citation>
    <scope>NUCLEOTIDE SEQUENCE [LARGE SCALE GENOMIC DNA]</scope>
    <source>
        <strain evidence="26">INIFAP01</strain>
    </source>
</reference>
<dbReference type="GO" id="GO:0004605">
    <property type="term" value="F:phosphatidate cytidylyltransferase activity"/>
    <property type="evidence" value="ECO:0007669"/>
    <property type="project" value="UniProtKB-EC"/>
</dbReference>
<evidence type="ECO:0000256" key="13">
    <source>
        <dbReference type="ARBA" id="ARBA00022989"/>
    </source>
</evidence>
<dbReference type="PANTHER" id="PTHR46382:SF1">
    <property type="entry name" value="PHOSPHATIDATE CYTIDYLYLTRANSFERASE"/>
    <property type="match status" value="1"/>
</dbReference>
<evidence type="ECO:0000256" key="5">
    <source>
        <dbReference type="ARBA" id="ARBA00010185"/>
    </source>
</evidence>
<keyword evidence="16" id="KW-0594">Phospholipid biosynthesis</keyword>
<keyword evidence="14" id="KW-0443">Lipid metabolism</keyword>
<evidence type="ECO:0000313" key="26">
    <source>
        <dbReference type="Proteomes" id="UP000077623"/>
    </source>
</evidence>
<dbReference type="EMBL" id="LWUJ01000013">
    <property type="protein sequence ID" value="OAL09860.1"/>
    <property type="molecule type" value="Genomic_DNA"/>
</dbReference>
<keyword evidence="11 24" id="KW-0812">Transmembrane</keyword>
<sequence>MQLQSRAATALLVVASLSLFILLNAILPKTLVLPFELLALSSLVFISFKEINALESTDNYKAIIFSFITLAPFLWLVIAPEGYLIYYLYWLLFLYVIGVASWRYFKKDKWVFLQLNALAYCFWNAFIFLSLVDIYLMALLLGAVMINDTLAYWFGSKYGQRRVFEWSPNKTLEGFLFPIAPVTFLTLVVTLIGRWSVKGAFSTVWITLLMPVILLMANMGDLVFSKYKRYFNIKDYSALLGAHGGFWDRFDSHTFALNTTFFFLFFFVVNGNL</sequence>
<keyword evidence="17" id="KW-1208">Phospholipid metabolism</keyword>
<feature type="transmembrane region" description="Helical" evidence="24">
    <location>
        <begin position="31"/>
        <end position="48"/>
    </location>
</feature>
<accession>A0A1A9QDU0</accession>
<keyword evidence="26" id="KW-1185">Reference proteome</keyword>
<keyword evidence="15 24" id="KW-0472">Membrane</keyword>
<feature type="transmembrane region" description="Helical" evidence="24">
    <location>
        <begin position="255"/>
        <end position="272"/>
    </location>
</feature>
<evidence type="ECO:0000256" key="16">
    <source>
        <dbReference type="ARBA" id="ARBA00023209"/>
    </source>
</evidence>
<dbReference type="Proteomes" id="UP000077623">
    <property type="component" value="Unassembled WGS sequence"/>
</dbReference>
<feature type="transmembrane region" description="Helical" evidence="24">
    <location>
        <begin position="134"/>
        <end position="154"/>
    </location>
</feature>
<dbReference type="GO" id="GO:0005886">
    <property type="term" value="C:plasma membrane"/>
    <property type="evidence" value="ECO:0007669"/>
    <property type="project" value="UniProtKB-SubCell"/>
</dbReference>
<feature type="transmembrane region" description="Helical" evidence="24">
    <location>
        <begin position="84"/>
        <end position="105"/>
    </location>
</feature>
<evidence type="ECO:0000313" key="25">
    <source>
        <dbReference type="EMBL" id="OAL09860.1"/>
    </source>
</evidence>
<feature type="transmembrane region" description="Helical" evidence="24">
    <location>
        <begin position="203"/>
        <end position="224"/>
    </location>
</feature>
<evidence type="ECO:0000256" key="4">
    <source>
        <dbReference type="ARBA" id="ARBA00005189"/>
    </source>
</evidence>
<evidence type="ECO:0000256" key="15">
    <source>
        <dbReference type="ARBA" id="ARBA00023136"/>
    </source>
</evidence>
<comment type="pathway">
    <text evidence="3">Phospholipid metabolism; CDP-diacylglycerol biosynthesis; CDP-diacylglycerol from sn-glycerol 3-phosphate: step 3/3.</text>
</comment>
<dbReference type="STRING" id="432608.A6V39_04750"/>
<evidence type="ECO:0000256" key="9">
    <source>
        <dbReference type="ARBA" id="ARBA00022516"/>
    </source>
</evidence>
<keyword evidence="10" id="KW-0808">Transferase</keyword>
<evidence type="ECO:0000256" key="2">
    <source>
        <dbReference type="ARBA" id="ARBA00004651"/>
    </source>
</evidence>
<evidence type="ECO:0000256" key="23">
    <source>
        <dbReference type="ARBA" id="ARBA00033406"/>
    </source>
</evidence>
<evidence type="ECO:0000256" key="8">
    <source>
        <dbReference type="ARBA" id="ARBA00022475"/>
    </source>
</evidence>
<feature type="transmembrane region" description="Helical" evidence="24">
    <location>
        <begin position="7"/>
        <end position="25"/>
    </location>
</feature>
<dbReference type="GO" id="GO:0016024">
    <property type="term" value="P:CDP-diacylglycerol biosynthetic process"/>
    <property type="evidence" value="ECO:0007669"/>
    <property type="project" value="TreeGrafter"/>
</dbReference>
<dbReference type="EC" id="2.7.7.41" evidence="6"/>
<evidence type="ECO:0000256" key="3">
    <source>
        <dbReference type="ARBA" id="ARBA00005119"/>
    </source>
</evidence>
<dbReference type="AlphaFoldDB" id="A0A1A9QDU0"/>
<evidence type="ECO:0000256" key="17">
    <source>
        <dbReference type="ARBA" id="ARBA00023264"/>
    </source>
</evidence>
<evidence type="ECO:0000256" key="11">
    <source>
        <dbReference type="ARBA" id="ARBA00022692"/>
    </source>
</evidence>
<evidence type="ECO:0000256" key="1">
    <source>
        <dbReference type="ARBA" id="ARBA00001698"/>
    </source>
</evidence>
<evidence type="ECO:0000256" key="14">
    <source>
        <dbReference type="ARBA" id="ARBA00023098"/>
    </source>
</evidence>